<name>A0A1L4CXT6_9BACT</name>
<proteinExistence type="predicted"/>
<dbReference type="EMBL" id="CP017834">
    <property type="protein sequence ID" value="APJ02759.1"/>
    <property type="molecule type" value="Genomic_DNA"/>
</dbReference>
<reference evidence="1 2" key="1">
    <citation type="submission" date="2016-10" db="EMBL/GenBank/DDBJ databases">
        <title>Silvanigrella aquatica sp. nov., isolated from a freshwater lake located in the Black Forest, Germany, description of Silvanigrellaceae fam. nov., Silvanigrellales ord. nov., reclassification of the order Bdellovibrionales in the class Oligoflexia, reclassification of the families Bacteriovoracaceae and Halobacteriovoraceae in the new order Bacteriovoracales ord. nov., and reclassification of the family Pseudobacteriovoracaceae in the order Oligoflexiales.</title>
        <authorList>
            <person name="Hahn M.W."/>
            <person name="Schmidt J."/>
            <person name="Koll U."/>
            <person name="Rohde M."/>
            <person name="Verbag S."/>
            <person name="Pitt A."/>
            <person name="Nakai R."/>
            <person name="Naganuma T."/>
            <person name="Lang E."/>
        </authorList>
    </citation>
    <scope>NUCLEOTIDE SEQUENCE [LARGE SCALE GENOMIC DNA]</scope>
    <source>
        <strain evidence="1 2">MWH-Nonnen-W8red</strain>
    </source>
</reference>
<dbReference type="Proteomes" id="UP000184731">
    <property type="component" value="Chromosome"/>
</dbReference>
<organism evidence="1 2">
    <name type="scientific">Silvanigrella aquatica</name>
    <dbReference type="NCBI Taxonomy" id="1915309"/>
    <lineage>
        <taxon>Bacteria</taxon>
        <taxon>Pseudomonadati</taxon>
        <taxon>Bdellovibrionota</taxon>
        <taxon>Oligoflexia</taxon>
        <taxon>Silvanigrellales</taxon>
        <taxon>Silvanigrellaceae</taxon>
        <taxon>Silvanigrella</taxon>
    </lineage>
</organism>
<dbReference type="InterPro" id="IPR016181">
    <property type="entry name" value="Acyl_CoA_acyltransferase"/>
</dbReference>
<gene>
    <name evidence="1" type="ORF">AXG55_01990</name>
</gene>
<evidence type="ECO:0008006" key="3">
    <source>
        <dbReference type="Google" id="ProtNLM"/>
    </source>
</evidence>
<evidence type="ECO:0000313" key="2">
    <source>
        <dbReference type="Proteomes" id="UP000184731"/>
    </source>
</evidence>
<dbReference type="RefSeq" id="WP_148696467.1">
    <property type="nucleotide sequence ID" value="NZ_CP017834.1"/>
</dbReference>
<sequence length="328" mass="38588">MQSIRDKEFENIIISLRKEKDTESILSLFHESGLGNSITKDLLENILNSSIFVKVAKDINTDKVIGMISAYPRSEKSCWLSEFIISKNKRNLQLANWLFRESCKYVSQLGYKTAFGIAKTESISNAYKYWGVIPIFYGESIIPHISLNLPYELDIFFPIKINSDKFDYQLKINHKIYNTTLDYEYLNDDKLNVKLWDDLEFNLNTGHLINKFKTLLFHPYLVPEKYIEWSISLYDYQPVCLVKKSINSAHFLTKQGINIFIKKIKNKNYIELIKSDKSKFLRLTYKYPKNSHPMISEKTKNYIINNVNVIDYIHKFTVFDKNNVILSF</sequence>
<dbReference type="SUPFAM" id="SSF55729">
    <property type="entry name" value="Acyl-CoA N-acyltransferases (Nat)"/>
    <property type="match status" value="1"/>
</dbReference>
<dbReference type="Gene3D" id="3.40.630.30">
    <property type="match status" value="1"/>
</dbReference>
<dbReference type="AlphaFoldDB" id="A0A1L4CXT6"/>
<keyword evidence="2" id="KW-1185">Reference proteome</keyword>
<protein>
    <recommendedName>
        <fullName evidence="3">N-acetyltransferase domain-containing protein</fullName>
    </recommendedName>
</protein>
<dbReference type="KEGG" id="saqi:AXG55_01990"/>
<dbReference type="STRING" id="1915309.AXG55_01990"/>
<evidence type="ECO:0000313" key="1">
    <source>
        <dbReference type="EMBL" id="APJ02759.1"/>
    </source>
</evidence>
<accession>A0A1L4CXT6</accession>